<dbReference type="STRING" id="436907.A7TNL8"/>
<dbReference type="GeneID" id="5544271"/>
<dbReference type="Gene3D" id="2.60.120.650">
    <property type="entry name" value="Cupin"/>
    <property type="match status" value="1"/>
</dbReference>
<dbReference type="InterPro" id="IPR011011">
    <property type="entry name" value="Znf_FYVE_PHD"/>
</dbReference>
<evidence type="ECO:0000256" key="10">
    <source>
        <dbReference type="ARBA" id="ARBA00023004"/>
    </source>
</evidence>
<keyword evidence="7" id="KW-0863">Zinc-finger</keyword>
<keyword evidence="12" id="KW-0804">Transcription</keyword>
<keyword evidence="6" id="KW-0479">Metal-binding</keyword>
<proteinExistence type="inferred from homology"/>
<evidence type="ECO:0000256" key="3">
    <source>
        <dbReference type="ARBA" id="ARBA00008037"/>
    </source>
</evidence>
<dbReference type="AlphaFoldDB" id="A7TNL8"/>
<dbReference type="InterPro" id="IPR001965">
    <property type="entry name" value="Znf_PHD"/>
</dbReference>
<dbReference type="InterPro" id="IPR003347">
    <property type="entry name" value="JmjC_dom"/>
</dbReference>
<dbReference type="InterPro" id="IPR050690">
    <property type="entry name" value="JHDM1_Histone_Demethylase"/>
</dbReference>
<dbReference type="GO" id="GO:0032968">
    <property type="term" value="P:positive regulation of transcription elongation by RNA polymerase II"/>
    <property type="evidence" value="ECO:0007669"/>
    <property type="project" value="EnsemblFungi"/>
</dbReference>
<name>A7TNL8_VANPO</name>
<evidence type="ECO:0000256" key="5">
    <source>
        <dbReference type="ARBA" id="ARBA00015153"/>
    </source>
</evidence>
<dbReference type="Proteomes" id="UP000000267">
    <property type="component" value="Unassembled WGS sequence"/>
</dbReference>
<comment type="cofactor">
    <cofactor evidence="1">
        <name>Fe(2+)</name>
        <dbReference type="ChEBI" id="CHEBI:29033"/>
    </cofactor>
</comment>
<evidence type="ECO:0000256" key="11">
    <source>
        <dbReference type="ARBA" id="ARBA00023015"/>
    </source>
</evidence>
<dbReference type="SUPFAM" id="SSF51197">
    <property type="entry name" value="Clavaminate synthase-like"/>
    <property type="match status" value="1"/>
</dbReference>
<dbReference type="eggNOG" id="KOG1633">
    <property type="taxonomic scope" value="Eukaryota"/>
</dbReference>
<dbReference type="PhylomeDB" id="A7TNL8"/>
<dbReference type="Gene3D" id="3.30.40.10">
    <property type="entry name" value="Zinc/RING finger domain, C3HC4 (zinc finger)"/>
    <property type="match status" value="1"/>
</dbReference>
<dbReference type="SMART" id="SM00249">
    <property type="entry name" value="PHD"/>
    <property type="match status" value="1"/>
</dbReference>
<dbReference type="InParanoid" id="A7TNL8"/>
<keyword evidence="10" id="KW-0408">Iron</keyword>
<comment type="catalytic activity">
    <reaction evidence="15">
        <text>N(6),N(6)-dimethyl-L-lysyl(36)-[histone H3] + 2 2-oxoglutarate + 2 O2 = L-lysyl(36)-[histone H3] + 2 formaldehyde + 2 succinate + 2 CO2</text>
        <dbReference type="Rhea" id="RHEA:42032"/>
        <dbReference type="Rhea" id="RHEA-COMP:9785"/>
        <dbReference type="Rhea" id="RHEA-COMP:9787"/>
        <dbReference type="ChEBI" id="CHEBI:15379"/>
        <dbReference type="ChEBI" id="CHEBI:16526"/>
        <dbReference type="ChEBI" id="CHEBI:16810"/>
        <dbReference type="ChEBI" id="CHEBI:16842"/>
        <dbReference type="ChEBI" id="CHEBI:29969"/>
        <dbReference type="ChEBI" id="CHEBI:30031"/>
        <dbReference type="ChEBI" id="CHEBI:61976"/>
        <dbReference type="EC" id="1.14.11.27"/>
    </reaction>
</comment>
<evidence type="ECO:0000256" key="15">
    <source>
        <dbReference type="ARBA" id="ARBA00047915"/>
    </source>
</evidence>
<dbReference type="PROSITE" id="PS51184">
    <property type="entry name" value="JMJC"/>
    <property type="match status" value="1"/>
</dbReference>
<keyword evidence="13" id="KW-0539">Nucleus</keyword>
<keyword evidence="18" id="KW-1185">Reference proteome</keyword>
<sequence>MVVINTDICKFCQVDDSDKNLWVQCELCPQWVHVLCIPLNCIYLDNDTAVSARVYPNSDKDINKFICDAHGSNERLILKSRGEKRNIDQISSDPHGDNDNNSKKYNLRRGKKIDYISLNEGEQKKLKNVHPHLANFQKCFKKWENTKNIIDSKKFESDFNSIKEPFKITDPELSGMELPLPIGSDKDVELTVRDVTYSVGADSDVNVMDVLNQQNEKWTLGKWNRYFSDTLPEDRERLKNVISLEVSHVKNFPIERPRAVNENDLVDKVWNKYGDLQLDGPEPKVKKYVLMSVGNAYTDFHLDFAGTSVYYRVISGQKQFILFPPTESNLQKYVNWCSMYEQSEVFLGDQLEDGIAMQLEAGDLFMIPCGYIHVVYTPKDSLVIGGNFLTARDIATQLKIVDIERITKVPKRFTFPKFDLVMCKTGEWLLDDENTDKTKSSIDKETIKSLTNHLKNSSVKYKSYRFPSKRLLVNELLSLVNS</sequence>
<dbReference type="EMBL" id="DS480432">
    <property type="protein sequence ID" value="EDO16135.1"/>
    <property type="molecule type" value="Genomic_DNA"/>
</dbReference>
<dbReference type="GO" id="GO:0140680">
    <property type="term" value="F:histone H3K36me/H3K36me2 demethylase activity"/>
    <property type="evidence" value="ECO:0007669"/>
    <property type="project" value="UniProtKB-EC"/>
</dbReference>
<dbReference type="GO" id="GO:0008270">
    <property type="term" value="F:zinc ion binding"/>
    <property type="evidence" value="ECO:0007669"/>
    <property type="project" value="UniProtKB-KW"/>
</dbReference>
<dbReference type="GO" id="GO:0140002">
    <property type="term" value="F:histone H3K4me3 reader activity"/>
    <property type="evidence" value="ECO:0007669"/>
    <property type="project" value="EnsemblFungi"/>
</dbReference>
<evidence type="ECO:0000256" key="8">
    <source>
        <dbReference type="ARBA" id="ARBA00022833"/>
    </source>
</evidence>
<dbReference type="PANTHER" id="PTHR23123">
    <property type="entry name" value="PHD/F-BOX CONTAINING PROTEIN"/>
    <property type="match status" value="1"/>
</dbReference>
<feature type="domain" description="JmjC" evidence="16">
    <location>
        <begin position="258"/>
        <end position="405"/>
    </location>
</feature>
<dbReference type="OrthoDB" id="5876800at2759"/>
<evidence type="ECO:0000256" key="14">
    <source>
        <dbReference type="ARBA" id="ARBA00031083"/>
    </source>
</evidence>
<dbReference type="GO" id="GO:0005634">
    <property type="term" value="C:nucleus"/>
    <property type="evidence" value="ECO:0007669"/>
    <property type="project" value="UniProtKB-SubCell"/>
</dbReference>
<evidence type="ECO:0000256" key="1">
    <source>
        <dbReference type="ARBA" id="ARBA00001954"/>
    </source>
</evidence>
<dbReference type="KEGG" id="vpo:Kpol_1070p18"/>
<comment type="similarity">
    <text evidence="3">Belongs to the JHDM1 histone demethylase family.</text>
</comment>
<keyword evidence="11" id="KW-0805">Transcription regulation</keyword>
<evidence type="ECO:0000256" key="4">
    <source>
        <dbReference type="ARBA" id="ARBA00013246"/>
    </source>
</evidence>
<comment type="subcellular location">
    <subcellularLocation>
        <location evidence="2">Nucleus</location>
    </subcellularLocation>
</comment>
<dbReference type="InterPro" id="IPR013083">
    <property type="entry name" value="Znf_RING/FYVE/PHD"/>
</dbReference>
<evidence type="ECO:0000313" key="18">
    <source>
        <dbReference type="Proteomes" id="UP000000267"/>
    </source>
</evidence>
<dbReference type="HOGENOM" id="CLU_003540_6_2_1"/>
<dbReference type="SUPFAM" id="SSF57903">
    <property type="entry name" value="FYVE/PHD zinc finger"/>
    <property type="match status" value="1"/>
</dbReference>
<dbReference type="RefSeq" id="XP_001643993.1">
    <property type="nucleotide sequence ID" value="XM_001643943.1"/>
</dbReference>
<evidence type="ECO:0000256" key="12">
    <source>
        <dbReference type="ARBA" id="ARBA00023163"/>
    </source>
</evidence>
<accession>A7TNL8</accession>
<protein>
    <recommendedName>
        <fullName evidence="5">JmjC domain-containing histone demethylation protein 1</fullName>
        <ecNumber evidence="4">1.14.11.27</ecNumber>
    </recommendedName>
    <alternativeName>
        <fullName evidence="14">[Histone-H3]-lysine-36 demethylase 1</fullName>
    </alternativeName>
</protein>
<dbReference type="EC" id="1.14.11.27" evidence="4"/>
<dbReference type="OMA" id="SQQNERW"/>
<evidence type="ECO:0000259" key="16">
    <source>
        <dbReference type="PROSITE" id="PS51184"/>
    </source>
</evidence>
<keyword evidence="8" id="KW-0862">Zinc</keyword>
<dbReference type="CDD" id="cd15517">
    <property type="entry name" value="PHD_TCF19_like"/>
    <property type="match status" value="1"/>
</dbReference>
<evidence type="ECO:0000313" key="17">
    <source>
        <dbReference type="EMBL" id="EDO16135.1"/>
    </source>
</evidence>
<reference evidence="17 18" key="1">
    <citation type="journal article" date="2007" name="Proc. Natl. Acad. Sci. U.S.A.">
        <title>Independent sorting-out of thousands of duplicated gene pairs in two yeast species descended from a whole-genome duplication.</title>
        <authorList>
            <person name="Scannell D.R."/>
            <person name="Frank A.C."/>
            <person name="Conant G.C."/>
            <person name="Byrne K.P."/>
            <person name="Woolfit M."/>
            <person name="Wolfe K.H."/>
        </authorList>
    </citation>
    <scope>NUCLEOTIDE SEQUENCE [LARGE SCALE GENOMIC DNA]</scope>
    <source>
        <strain evidence="18">ATCC 22028 / DSM 70294 / BCRC 21397 / CBS 2163 / NBRC 10782 / NRRL Y-8283 / UCD 57-17</strain>
    </source>
</reference>
<evidence type="ECO:0000256" key="7">
    <source>
        <dbReference type="ARBA" id="ARBA00022771"/>
    </source>
</evidence>
<gene>
    <name evidence="17" type="ORF">Kpol_1070p18</name>
</gene>
<keyword evidence="9" id="KW-0560">Oxidoreductase</keyword>
<evidence type="ECO:0000256" key="6">
    <source>
        <dbReference type="ARBA" id="ARBA00022723"/>
    </source>
</evidence>
<evidence type="ECO:0000256" key="9">
    <source>
        <dbReference type="ARBA" id="ARBA00023002"/>
    </source>
</evidence>
<dbReference type="SMART" id="SM00558">
    <property type="entry name" value="JmjC"/>
    <property type="match status" value="1"/>
</dbReference>
<evidence type="ECO:0000256" key="13">
    <source>
        <dbReference type="ARBA" id="ARBA00023242"/>
    </source>
</evidence>
<dbReference type="FunCoup" id="A7TNL8">
    <property type="interactions" value="17"/>
</dbReference>
<evidence type="ECO:0000256" key="2">
    <source>
        <dbReference type="ARBA" id="ARBA00004123"/>
    </source>
</evidence>
<organism evidence="18">
    <name type="scientific">Vanderwaltozyma polyspora (strain ATCC 22028 / DSM 70294 / BCRC 21397 / CBS 2163 / NBRC 10782 / NRRL Y-8283 / UCD 57-17)</name>
    <name type="common">Kluyveromyces polysporus</name>
    <dbReference type="NCBI Taxonomy" id="436907"/>
    <lineage>
        <taxon>Eukaryota</taxon>
        <taxon>Fungi</taxon>
        <taxon>Dikarya</taxon>
        <taxon>Ascomycota</taxon>
        <taxon>Saccharomycotina</taxon>
        <taxon>Saccharomycetes</taxon>
        <taxon>Saccharomycetales</taxon>
        <taxon>Saccharomycetaceae</taxon>
        <taxon>Vanderwaltozyma</taxon>
    </lineage>
</organism>